<name>A0A0H2S150_9AGAM</name>
<keyword evidence="2" id="KW-1185">Reference proteome</keyword>
<dbReference type="EMBL" id="KQ085903">
    <property type="protein sequence ID" value="KLO17582.1"/>
    <property type="molecule type" value="Genomic_DNA"/>
</dbReference>
<organism evidence="1 2">
    <name type="scientific">Schizopora paradoxa</name>
    <dbReference type="NCBI Taxonomy" id="27342"/>
    <lineage>
        <taxon>Eukaryota</taxon>
        <taxon>Fungi</taxon>
        <taxon>Dikarya</taxon>
        <taxon>Basidiomycota</taxon>
        <taxon>Agaricomycotina</taxon>
        <taxon>Agaricomycetes</taxon>
        <taxon>Hymenochaetales</taxon>
        <taxon>Schizoporaceae</taxon>
        <taxon>Schizopora</taxon>
    </lineage>
</organism>
<reference evidence="1 2" key="1">
    <citation type="submission" date="2015-04" db="EMBL/GenBank/DDBJ databases">
        <title>Complete genome sequence of Schizopora paradoxa KUC8140, a cosmopolitan wood degrader in East Asia.</title>
        <authorList>
            <consortium name="DOE Joint Genome Institute"/>
            <person name="Min B."/>
            <person name="Park H."/>
            <person name="Jang Y."/>
            <person name="Kim J.-J."/>
            <person name="Kim K.H."/>
            <person name="Pangilinan J."/>
            <person name="Lipzen A."/>
            <person name="Riley R."/>
            <person name="Grigoriev I.V."/>
            <person name="Spatafora J.W."/>
            <person name="Choi I.-G."/>
        </authorList>
    </citation>
    <scope>NUCLEOTIDE SEQUENCE [LARGE SCALE GENOMIC DNA]</scope>
    <source>
        <strain evidence="1 2">KUC8140</strain>
    </source>
</reference>
<proteinExistence type="predicted"/>
<evidence type="ECO:0000313" key="1">
    <source>
        <dbReference type="EMBL" id="KLO17582.1"/>
    </source>
</evidence>
<evidence type="ECO:0000313" key="2">
    <source>
        <dbReference type="Proteomes" id="UP000053477"/>
    </source>
</evidence>
<protein>
    <submittedName>
        <fullName evidence="1">Uncharacterized protein</fullName>
    </submittedName>
</protein>
<dbReference type="Proteomes" id="UP000053477">
    <property type="component" value="Unassembled WGS sequence"/>
</dbReference>
<dbReference type="InParanoid" id="A0A0H2S150"/>
<dbReference type="AlphaFoldDB" id="A0A0H2S150"/>
<accession>A0A0H2S150</accession>
<sequence>MTDESLDSSANASTASTRAVEIHEIAVWIYSFIESSRDRASFSAIRRNVYYPLLEHRVKKVIINSIECLPSFARLLQNNVIASGSCRSLTIPSCPSPQTFDFRRAFSLYCTGFILRTIGETGNLKHFSGELLGWFQKEDIQRTLRNLLFERTNSPYGHVTAGPEETDDALAVSEQGGEPAIVLDINKYLSAYDLRGSVDDFRSTSAVLNELRKSAGSLEELLLNFSVDVWSELCTGCFTVLRRLELTTPGLPDDIRLDPPTPLLHAPCSINAFDRLEMLKLIINNADIPIQIFAVQCPHLKLLEVGGTGAGQAGRESLLFAIEKFIQRHPTLEAVSIANHFIKVPIHKSQNILAFQHIHPMTTSIPKFPVAMQLPSVRHARTVFQSEALFFTEVPSRESMRHIRCLEFSFTSIEDCDAILDILYDSDMDLEPELSLASMSEKPTPLTKRVTEIVTSFSELVELGILLNIPDTSPFDAPTSIEIVHQILSGCRNSKSLLAVRFKNIAQETYAHWDGDPQWDDPVDSFYISAAPPNLRFISIGKETEKDVDLYEIESTPNGKVAVRRPLRRHLPVEGKWTIDFTDESIFNHLTGDYSDSQM</sequence>
<gene>
    <name evidence="1" type="ORF">SCHPADRAFT_994262</name>
</gene>